<protein>
    <submittedName>
        <fullName evidence="1">Uncharacterized protein</fullName>
    </submittedName>
</protein>
<dbReference type="Proteomes" id="UP000031838">
    <property type="component" value="Chromosome 2"/>
</dbReference>
<dbReference type="AlphaFoldDB" id="A0A0B6RV17"/>
<organism evidence="1 2">
    <name type="scientific">Burkholderia plantarii</name>
    <dbReference type="NCBI Taxonomy" id="41899"/>
    <lineage>
        <taxon>Bacteria</taxon>
        <taxon>Pseudomonadati</taxon>
        <taxon>Pseudomonadota</taxon>
        <taxon>Betaproteobacteria</taxon>
        <taxon>Burkholderiales</taxon>
        <taxon>Burkholderiaceae</taxon>
        <taxon>Burkholderia</taxon>
    </lineage>
</organism>
<dbReference type="RefSeq" id="WP_042627709.1">
    <property type="nucleotide sequence ID" value="NZ_CP002581.1"/>
</dbReference>
<name>A0A0B6RV17_BURPL</name>
<accession>A0A0B6RV17</accession>
<gene>
    <name evidence="1" type="ORF">BGL_2c11240</name>
</gene>
<dbReference type="Gene3D" id="2.60.120.10">
    <property type="entry name" value="Jelly Rolls"/>
    <property type="match status" value="1"/>
</dbReference>
<dbReference type="KEGG" id="bgp:BGL_2c11240"/>
<reference evidence="1 2" key="2">
    <citation type="journal article" date="2016" name="Appl. Microbiol. Biotechnol.">
        <title>Mutations improving production and secretion of extracellular lipase by Burkholderia glumae PG1.</title>
        <authorList>
            <person name="Knapp A."/>
            <person name="Voget S."/>
            <person name="Gao R."/>
            <person name="Zaburannyi N."/>
            <person name="Krysciak D."/>
            <person name="Breuer M."/>
            <person name="Hauer B."/>
            <person name="Streit W.R."/>
            <person name="Muller R."/>
            <person name="Daniel R."/>
            <person name="Jaeger K.E."/>
        </authorList>
    </citation>
    <scope>NUCLEOTIDE SEQUENCE [LARGE SCALE GENOMIC DNA]</scope>
    <source>
        <strain evidence="1 2">PG1</strain>
    </source>
</reference>
<reference evidence="2" key="1">
    <citation type="submission" date="2011-03" db="EMBL/GenBank/DDBJ databases">
        <authorList>
            <person name="Voget S."/>
            <person name="Streit W.R."/>
            <person name="Jaeger K.E."/>
            <person name="Daniel R."/>
        </authorList>
    </citation>
    <scope>NUCLEOTIDE SEQUENCE [LARGE SCALE GENOMIC DNA]</scope>
    <source>
        <strain evidence="2">PG1</strain>
    </source>
</reference>
<dbReference type="EMBL" id="CP002581">
    <property type="protein sequence ID" value="AJK49202.1"/>
    <property type="molecule type" value="Genomic_DNA"/>
</dbReference>
<evidence type="ECO:0000313" key="2">
    <source>
        <dbReference type="Proteomes" id="UP000031838"/>
    </source>
</evidence>
<sequence length="278" mass="29734">MTMATETGVRRTAVYDLGPGAIARGQNFFVQWLEGEGGDGAASPEFAAASEHELLLLLPEETGARVRIGHGEAREVPGRSVCVLPAGEVAVRPAAGGRAVLIASTRADLAPGAACNDGDYAAPDARIAPGDAGYRRTRGGGKLQVIRIDEIVPPADKPRLKMLQSDTLSINWVEYQDARDRTKLSPHSHTNFEQGSLAIAGEFIHHLRVQWGADANQWREDEHLRAGAASMIAIPVQLIHTTEGVGAGRHLLIDVFSPPREDFIGKGWIANAADYARG</sequence>
<dbReference type="SUPFAM" id="SSF51182">
    <property type="entry name" value="RmlC-like cupins"/>
    <property type="match status" value="1"/>
</dbReference>
<proteinExistence type="predicted"/>
<keyword evidence="2" id="KW-1185">Reference proteome</keyword>
<evidence type="ECO:0000313" key="1">
    <source>
        <dbReference type="EMBL" id="AJK49202.1"/>
    </source>
</evidence>
<dbReference type="InterPro" id="IPR014710">
    <property type="entry name" value="RmlC-like_jellyroll"/>
</dbReference>
<dbReference type="InterPro" id="IPR011051">
    <property type="entry name" value="RmlC_Cupin_sf"/>
</dbReference>
<dbReference type="HOGENOM" id="CLU_914757_0_0_4"/>